<feature type="non-terminal residue" evidence="1">
    <location>
        <position position="44"/>
    </location>
</feature>
<comment type="caution">
    <text evidence="1">The sequence shown here is derived from an EMBL/GenBank/DDBJ whole genome shotgun (WGS) entry which is preliminary data.</text>
</comment>
<gene>
    <name evidence="1" type="ORF">S03H2_45924</name>
</gene>
<sequence>MATQAISIRRWLVDNHYGDIAKLIDEVMAEWAQQGKKTRRNWWD</sequence>
<protein>
    <submittedName>
        <fullName evidence="1">Uncharacterized protein</fullName>
    </submittedName>
</protein>
<reference evidence="1" key="1">
    <citation type="journal article" date="2014" name="Front. Microbiol.">
        <title>High frequency of phylogenetically diverse reductive dehalogenase-homologous genes in deep subseafloor sedimentary metagenomes.</title>
        <authorList>
            <person name="Kawai M."/>
            <person name="Futagami T."/>
            <person name="Toyoda A."/>
            <person name="Takaki Y."/>
            <person name="Nishi S."/>
            <person name="Hori S."/>
            <person name="Arai W."/>
            <person name="Tsubouchi T."/>
            <person name="Morono Y."/>
            <person name="Uchiyama I."/>
            <person name="Ito T."/>
            <person name="Fujiyama A."/>
            <person name="Inagaki F."/>
            <person name="Takami H."/>
        </authorList>
    </citation>
    <scope>NUCLEOTIDE SEQUENCE</scope>
    <source>
        <strain evidence="1">Expedition CK06-06</strain>
    </source>
</reference>
<organism evidence="1">
    <name type="scientific">marine sediment metagenome</name>
    <dbReference type="NCBI Taxonomy" id="412755"/>
    <lineage>
        <taxon>unclassified sequences</taxon>
        <taxon>metagenomes</taxon>
        <taxon>ecological metagenomes</taxon>
    </lineage>
</organism>
<dbReference type="EMBL" id="BARU01028797">
    <property type="protein sequence ID" value="GAH74575.1"/>
    <property type="molecule type" value="Genomic_DNA"/>
</dbReference>
<proteinExistence type="predicted"/>
<evidence type="ECO:0000313" key="1">
    <source>
        <dbReference type="EMBL" id="GAH74575.1"/>
    </source>
</evidence>
<name>X1IZA9_9ZZZZ</name>
<dbReference type="AlphaFoldDB" id="X1IZA9"/>
<accession>X1IZA9</accession>